<dbReference type="Pfam" id="PF00460">
    <property type="entry name" value="Flg_bb_rod"/>
    <property type="match status" value="1"/>
</dbReference>
<dbReference type="NCBIfam" id="TIGR03506">
    <property type="entry name" value="FlgEFG_subfam"/>
    <property type="match status" value="2"/>
</dbReference>
<sequence length="258" mass="27250">MINAIYIGASGMSAQQAQVDTIANNMVNITTPGFKRSGVNFQNAIAREMQASALQGRSGGEGASGIGVSVAGVVRDFAIGEIKSTESPYDLAIKGEGFIQLSMPDGTLAYSRGGTLKVNELGQLVNRAGFPIYPNIQMPGDATGIRIKSDGRVEALMGDGNDPLDIGQIDLVLFANPSGLQAGADGMYRPTDKSGEPALAREGDSRAGVLLQGQIELSNVKMIDEMMSLMLAQRAYEMSSKVVQTADELMSLSNNLRR</sequence>
<dbReference type="InterPro" id="IPR037925">
    <property type="entry name" value="FlgE/F/G-like"/>
</dbReference>
<comment type="caution">
    <text evidence="8">The sequence shown here is derived from an EMBL/GenBank/DDBJ whole genome shotgun (WGS) entry which is preliminary data.</text>
</comment>
<gene>
    <name evidence="8" type="ORF">PZA18_13760</name>
</gene>
<evidence type="ECO:0000256" key="1">
    <source>
        <dbReference type="ARBA" id="ARBA00004117"/>
    </source>
</evidence>
<dbReference type="Proteomes" id="UP001172778">
    <property type="component" value="Unassembled WGS sequence"/>
</dbReference>
<dbReference type="SUPFAM" id="SSF117143">
    <property type="entry name" value="Flagellar hook protein flgE"/>
    <property type="match status" value="1"/>
</dbReference>
<comment type="subcellular location">
    <subcellularLocation>
        <location evidence="1 4">Bacterial flagellum basal body</location>
    </subcellularLocation>
</comment>
<evidence type="ECO:0000313" key="9">
    <source>
        <dbReference type="Proteomes" id="UP001172778"/>
    </source>
</evidence>
<dbReference type="RefSeq" id="WP_284101428.1">
    <property type="nucleotide sequence ID" value="NZ_JARRAF010000015.1"/>
</dbReference>
<feature type="domain" description="Flagellar hook protein FlgE/F/G-like D1" evidence="7">
    <location>
        <begin position="92"/>
        <end position="155"/>
    </location>
</feature>
<accession>A0ABT7DYH0</accession>
<dbReference type="InterPro" id="IPR001444">
    <property type="entry name" value="Flag_bb_rod_N"/>
</dbReference>
<feature type="domain" description="Flagellar basal body rod protein N-terminal" evidence="5">
    <location>
        <begin position="5"/>
        <end position="35"/>
    </location>
</feature>
<evidence type="ECO:0000256" key="2">
    <source>
        <dbReference type="ARBA" id="ARBA00009677"/>
    </source>
</evidence>
<reference evidence="8" key="1">
    <citation type="submission" date="2023-03" db="EMBL/GenBank/DDBJ databases">
        <title>Chitinimonas shenzhenensis gen. nov., sp. nov., a novel member of family Burkholderiaceae isolated from activated sludge collected in Shen Zhen, China.</title>
        <authorList>
            <person name="Wang X."/>
        </authorList>
    </citation>
    <scope>NUCLEOTIDE SEQUENCE</scope>
    <source>
        <strain evidence="8">DQS-5</strain>
    </source>
</reference>
<evidence type="ECO:0000259" key="5">
    <source>
        <dbReference type="Pfam" id="PF00460"/>
    </source>
</evidence>
<dbReference type="InterPro" id="IPR020013">
    <property type="entry name" value="Flagellar_FlgE/F/G"/>
</dbReference>
<evidence type="ECO:0000256" key="3">
    <source>
        <dbReference type="ARBA" id="ARBA00023143"/>
    </source>
</evidence>
<feature type="domain" description="Flagellar basal-body/hook protein C-terminal" evidence="6">
    <location>
        <begin position="212"/>
        <end position="256"/>
    </location>
</feature>
<organism evidence="8 9">
    <name type="scientific">Parachitinimonas caeni</name>
    <dbReference type="NCBI Taxonomy" id="3031301"/>
    <lineage>
        <taxon>Bacteria</taxon>
        <taxon>Pseudomonadati</taxon>
        <taxon>Pseudomonadota</taxon>
        <taxon>Betaproteobacteria</taxon>
        <taxon>Neisseriales</taxon>
        <taxon>Chitinibacteraceae</taxon>
        <taxon>Parachitinimonas</taxon>
    </lineage>
</organism>
<dbReference type="InterPro" id="IPR053967">
    <property type="entry name" value="LlgE_F_G-like_D1"/>
</dbReference>
<keyword evidence="8" id="KW-0969">Cilium</keyword>
<keyword evidence="3 4" id="KW-0975">Bacterial flagellum</keyword>
<comment type="similarity">
    <text evidence="2 4">Belongs to the flagella basal body rod proteins family.</text>
</comment>
<dbReference type="Pfam" id="PF22692">
    <property type="entry name" value="LlgE_F_G_D1"/>
    <property type="match status" value="1"/>
</dbReference>
<dbReference type="PANTHER" id="PTHR30435">
    <property type="entry name" value="FLAGELLAR PROTEIN"/>
    <property type="match status" value="1"/>
</dbReference>
<evidence type="ECO:0000259" key="7">
    <source>
        <dbReference type="Pfam" id="PF22692"/>
    </source>
</evidence>
<evidence type="ECO:0000256" key="4">
    <source>
        <dbReference type="RuleBase" id="RU362116"/>
    </source>
</evidence>
<keyword evidence="8" id="KW-0966">Cell projection</keyword>
<dbReference type="PANTHER" id="PTHR30435:SF19">
    <property type="entry name" value="FLAGELLAR BASAL-BODY ROD PROTEIN FLGG"/>
    <property type="match status" value="1"/>
</dbReference>
<name>A0ABT7DYH0_9NEIS</name>
<evidence type="ECO:0000313" key="8">
    <source>
        <dbReference type="EMBL" id="MDK2125116.1"/>
    </source>
</evidence>
<keyword evidence="8" id="KW-0282">Flagellum</keyword>
<dbReference type="EMBL" id="JARRAF010000015">
    <property type="protein sequence ID" value="MDK2125116.1"/>
    <property type="molecule type" value="Genomic_DNA"/>
</dbReference>
<keyword evidence="9" id="KW-1185">Reference proteome</keyword>
<protein>
    <submittedName>
        <fullName evidence="8">Flagellar hook-basal body complex protein</fullName>
    </submittedName>
</protein>
<dbReference type="InterPro" id="IPR010930">
    <property type="entry name" value="Flg_bb/hook_C_dom"/>
</dbReference>
<proteinExistence type="inferred from homology"/>
<dbReference type="Pfam" id="PF06429">
    <property type="entry name" value="Flg_bbr_C"/>
    <property type="match status" value="1"/>
</dbReference>
<evidence type="ECO:0000259" key="6">
    <source>
        <dbReference type="Pfam" id="PF06429"/>
    </source>
</evidence>